<name>A0A385SV72_9BACT</name>
<accession>A0A385SV72</accession>
<dbReference type="RefSeq" id="WP_119757980.1">
    <property type="nucleotide sequence ID" value="NZ_CP032382.1"/>
</dbReference>
<dbReference type="AlphaFoldDB" id="A0A385SV72"/>
<gene>
    <name evidence="1" type="ORF">D4L85_30900</name>
</gene>
<protein>
    <submittedName>
        <fullName evidence="1">Uncharacterized protein</fullName>
    </submittedName>
</protein>
<organism evidence="1 2">
    <name type="scientific">Chryseolinea soli</name>
    <dbReference type="NCBI Taxonomy" id="2321403"/>
    <lineage>
        <taxon>Bacteria</taxon>
        <taxon>Pseudomonadati</taxon>
        <taxon>Bacteroidota</taxon>
        <taxon>Cytophagia</taxon>
        <taxon>Cytophagales</taxon>
        <taxon>Fulvivirgaceae</taxon>
        <taxon>Chryseolinea</taxon>
    </lineage>
</organism>
<evidence type="ECO:0000313" key="2">
    <source>
        <dbReference type="Proteomes" id="UP000266183"/>
    </source>
</evidence>
<dbReference type="KEGG" id="chk:D4L85_30900"/>
<sequence>MTTVQGCPPFESILSITEQISTAITSARDFREKKVGSICEVLDKLRLRDVSELGKKEEDDSAKDDEKTKNK</sequence>
<dbReference type="Proteomes" id="UP000266183">
    <property type="component" value="Chromosome"/>
</dbReference>
<reference evidence="2" key="1">
    <citation type="submission" date="2018-09" db="EMBL/GenBank/DDBJ databases">
        <title>Chryseolinea sp. KIS68-18 isolated from soil.</title>
        <authorList>
            <person name="Weon H.-Y."/>
            <person name="Kwon S.-W."/>
            <person name="Lee S.A."/>
        </authorList>
    </citation>
    <scope>NUCLEOTIDE SEQUENCE [LARGE SCALE GENOMIC DNA]</scope>
    <source>
        <strain evidence="2">KIS68-18</strain>
    </source>
</reference>
<proteinExistence type="predicted"/>
<keyword evidence="2" id="KW-1185">Reference proteome</keyword>
<dbReference type="EMBL" id="CP032382">
    <property type="protein sequence ID" value="AYB34722.1"/>
    <property type="molecule type" value="Genomic_DNA"/>
</dbReference>
<evidence type="ECO:0000313" key="1">
    <source>
        <dbReference type="EMBL" id="AYB34722.1"/>
    </source>
</evidence>